<evidence type="ECO:0000313" key="2">
    <source>
        <dbReference type="EMBL" id="KAK1794757.1"/>
    </source>
</evidence>
<protein>
    <submittedName>
        <fullName evidence="2">Uncharacterized protein</fullName>
    </submittedName>
</protein>
<accession>A0AAD8Z8E7</accession>
<dbReference type="AlphaFoldDB" id="A0AAD8Z8E7"/>
<feature type="compositionally biased region" description="Low complexity" evidence="1">
    <location>
        <begin position="139"/>
        <end position="151"/>
    </location>
</feature>
<keyword evidence="3" id="KW-1185">Reference proteome</keyword>
<evidence type="ECO:0000256" key="1">
    <source>
        <dbReference type="SAM" id="MobiDB-lite"/>
    </source>
</evidence>
<name>A0AAD8Z8E7_9TELE</name>
<proteinExistence type="predicted"/>
<gene>
    <name evidence="2" type="ORF">P4O66_009963</name>
</gene>
<comment type="caution">
    <text evidence="2">The sequence shown here is derived from an EMBL/GenBank/DDBJ whole genome shotgun (WGS) entry which is preliminary data.</text>
</comment>
<dbReference type="EMBL" id="JAROKS010000016">
    <property type="protein sequence ID" value="KAK1794757.1"/>
    <property type="molecule type" value="Genomic_DNA"/>
</dbReference>
<feature type="region of interest" description="Disordered" evidence="1">
    <location>
        <begin position="35"/>
        <end position="61"/>
    </location>
</feature>
<feature type="region of interest" description="Disordered" evidence="1">
    <location>
        <begin position="125"/>
        <end position="151"/>
    </location>
</feature>
<sequence>MTSLLRTQHESETLVCGSSTGTKLWLSESITSQCHQARDSKSPGASGTRASHQSRKKQDPLCYDYDEVPGKHHEWPAAQGMICVILVSRREVFVSVCSSRVTPPIPVAVLQATLPLPVPGLKDATQSVPVASPPDFPDLPDLTDLPDPQTS</sequence>
<evidence type="ECO:0000313" key="3">
    <source>
        <dbReference type="Proteomes" id="UP001239994"/>
    </source>
</evidence>
<dbReference type="Proteomes" id="UP001239994">
    <property type="component" value="Unassembled WGS sequence"/>
</dbReference>
<organism evidence="2 3">
    <name type="scientific">Electrophorus voltai</name>
    <dbReference type="NCBI Taxonomy" id="2609070"/>
    <lineage>
        <taxon>Eukaryota</taxon>
        <taxon>Metazoa</taxon>
        <taxon>Chordata</taxon>
        <taxon>Craniata</taxon>
        <taxon>Vertebrata</taxon>
        <taxon>Euteleostomi</taxon>
        <taxon>Actinopterygii</taxon>
        <taxon>Neopterygii</taxon>
        <taxon>Teleostei</taxon>
        <taxon>Ostariophysi</taxon>
        <taxon>Gymnotiformes</taxon>
        <taxon>Gymnotoidei</taxon>
        <taxon>Gymnotidae</taxon>
        <taxon>Electrophorus</taxon>
    </lineage>
</organism>
<reference evidence="2" key="1">
    <citation type="submission" date="2023-03" db="EMBL/GenBank/DDBJ databases">
        <title>Electrophorus voltai genome.</title>
        <authorList>
            <person name="Bian C."/>
        </authorList>
    </citation>
    <scope>NUCLEOTIDE SEQUENCE</scope>
    <source>
        <strain evidence="2">CB-2022</strain>
        <tissue evidence="2">Muscle</tissue>
    </source>
</reference>